<evidence type="ECO:0000259" key="5">
    <source>
        <dbReference type="PROSITE" id="PS01180"/>
    </source>
</evidence>
<keyword evidence="4" id="KW-0732">Signal</keyword>
<evidence type="ECO:0000313" key="6">
    <source>
        <dbReference type="EMBL" id="RZB40242.1"/>
    </source>
</evidence>
<dbReference type="InterPro" id="IPR002172">
    <property type="entry name" value="LDrepeatLR_classA_rpt"/>
</dbReference>
<dbReference type="SMART" id="SM00042">
    <property type="entry name" value="CUB"/>
    <property type="match status" value="1"/>
</dbReference>
<dbReference type="InterPro" id="IPR056707">
    <property type="entry name" value="DUF7805"/>
</dbReference>
<evidence type="ECO:0000256" key="2">
    <source>
        <dbReference type="PROSITE-ProRule" id="PRU00124"/>
    </source>
</evidence>
<dbReference type="FunFam" id="2.60.120.290:FF:000065">
    <property type="entry name" value="Uncharacterized protein, isoform E"/>
    <property type="match status" value="1"/>
</dbReference>
<keyword evidence="7" id="KW-1185">Reference proteome</keyword>
<dbReference type="PROSITE" id="PS01180">
    <property type="entry name" value="CUB"/>
    <property type="match status" value="1"/>
</dbReference>
<evidence type="ECO:0000256" key="3">
    <source>
        <dbReference type="SAM" id="Phobius"/>
    </source>
</evidence>
<feature type="transmembrane region" description="Helical" evidence="3">
    <location>
        <begin position="994"/>
        <end position="1015"/>
    </location>
</feature>
<protein>
    <submittedName>
        <fullName evidence="6">CUB and/or Ldl recept a domain containing protein</fullName>
    </submittedName>
</protein>
<evidence type="ECO:0000256" key="1">
    <source>
        <dbReference type="ARBA" id="ARBA00023157"/>
    </source>
</evidence>
<feature type="disulfide bond" evidence="2">
    <location>
        <begin position="41"/>
        <end position="59"/>
    </location>
</feature>
<dbReference type="InterPro" id="IPR035914">
    <property type="entry name" value="Sperma_CUB_dom_sf"/>
</dbReference>
<dbReference type="GO" id="GO:0005886">
    <property type="term" value="C:plasma membrane"/>
    <property type="evidence" value="ECO:0007669"/>
    <property type="project" value="TreeGrafter"/>
</dbReference>
<feature type="domain" description="CUB" evidence="5">
    <location>
        <begin position="238"/>
        <end position="388"/>
    </location>
</feature>
<dbReference type="CDD" id="cd00041">
    <property type="entry name" value="CUB"/>
    <property type="match status" value="1"/>
</dbReference>
<dbReference type="Pfam" id="PF00057">
    <property type="entry name" value="Ldl_recept_a"/>
    <property type="match status" value="1"/>
</dbReference>
<dbReference type="SMART" id="SM00192">
    <property type="entry name" value="LDLa"/>
    <property type="match status" value="2"/>
</dbReference>
<organism evidence="6 7">
    <name type="scientific">Asbolus verrucosus</name>
    <name type="common">Desert ironclad beetle</name>
    <dbReference type="NCBI Taxonomy" id="1661398"/>
    <lineage>
        <taxon>Eukaryota</taxon>
        <taxon>Metazoa</taxon>
        <taxon>Ecdysozoa</taxon>
        <taxon>Arthropoda</taxon>
        <taxon>Hexapoda</taxon>
        <taxon>Insecta</taxon>
        <taxon>Pterygota</taxon>
        <taxon>Neoptera</taxon>
        <taxon>Endopterygota</taxon>
        <taxon>Coleoptera</taxon>
        <taxon>Polyphaga</taxon>
        <taxon>Cucujiformia</taxon>
        <taxon>Tenebrionidae</taxon>
        <taxon>Pimeliinae</taxon>
        <taxon>Asbolus</taxon>
    </lineage>
</organism>
<dbReference type="OrthoDB" id="10037824at2759"/>
<dbReference type="PANTHER" id="PTHR47537:SF4">
    <property type="entry name" value="GH12701P"/>
    <property type="match status" value="1"/>
</dbReference>
<dbReference type="STRING" id="1661398.A0A482VAL5"/>
<dbReference type="PANTHER" id="PTHR47537">
    <property type="entry name" value="CUBILIN"/>
    <property type="match status" value="1"/>
</dbReference>
<dbReference type="PROSITE" id="PS50068">
    <property type="entry name" value="LDLRA_2"/>
    <property type="match status" value="2"/>
</dbReference>
<dbReference type="PROSITE" id="PS01209">
    <property type="entry name" value="LDLRA_1"/>
    <property type="match status" value="1"/>
</dbReference>
<dbReference type="InterPro" id="IPR000859">
    <property type="entry name" value="CUB_dom"/>
</dbReference>
<dbReference type="Gene3D" id="2.40.128.620">
    <property type="match status" value="1"/>
</dbReference>
<reference evidence="6 7" key="1">
    <citation type="submission" date="2017-03" db="EMBL/GenBank/DDBJ databases">
        <title>Genome of the blue death feigning beetle - Asbolus verrucosus.</title>
        <authorList>
            <person name="Rider S.D."/>
        </authorList>
    </citation>
    <scope>NUCLEOTIDE SEQUENCE [LARGE SCALE GENOMIC DNA]</scope>
    <source>
        <strain evidence="6">Butters</strain>
        <tissue evidence="6">Head and leg muscle</tissue>
    </source>
</reference>
<dbReference type="AlphaFoldDB" id="A0A482VAL5"/>
<dbReference type="InterPro" id="IPR036055">
    <property type="entry name" value="LDL_receptor-like_sf"/>
</dbReference>
<evidence type="ECO:0000313" key="7">
    <source>
        <dbReference type="Proteomes" id="UP000292052"/>
    </source>
</evidence>
<keyword evidence="1 2" id="KW-1015">Disulfide bond</keyword>
<comment type="caution">
    <text evidence="6">The sequence shown here is derived from an EMBL/GenBank/DDBJ whole genome shotgun (WGS) entry which is preliminary data.</text>
</comment>
<dbReference type="PRINTS" id="PR00261">
    <property type="entry name" value="LDLRECEPTOR"/>
</dbReference>
<proteinExistence type="predicted"/>
<keyword evidence="3" id="KW-1133">Transmembrane helix</keyword>
<feature type="chain" id="PRO_5019748729" evidence="4">
    <location>
        <begin position="28"/>
        <end position="1047"/>
    </location>
</feature>
<name>A0A482VAL5_ASBVE</name>
<gene>
    <name evidence="6" type="ORF">BDFB_001409</name>
</gene>
<dbReference type="Pfam" id="PF25090">
    <property type="entry name" value="DUF7805"/>
    <property type="match status" value="1"/>
</dbReference>
<dbReference type="SUPFAM" id="SSF49854">
    <property type="entry name" value="Spermadhesin, CUB domain"/>
    <property type="match status" value="1"/>
</dbReference>
<feature type="signal peptide" evidence="4">
    <location>
        <begin position="1"/>
        <end position="27"/>
    </location>
</feature>
<sequence length="1047" mass="116681">MSIVPGLRWQMTSYATSLLFLLALAEAGAPATKCKISEFACTNGRCIPLNHFCNIVNDCGDSSDEPRYCTRCNRTYFGEAGKTYDLELHRPKEDKIPFICHLTFTAGAGEFGDLVQLTFDSFTLGRFVSFTSDGCPDGALQITEASRPQVGGSWCGTSWGPAIYYSETKSVTIYVNLFRLSKDQNGYNFDYRMEYKFLRKKLATVRYGGGRPFLNTTAPSAEPEPEYYLGDLITGTYCSRIFSDCDRKHCRLQSPNFPGVYPRNLTCYYAVRQHEIPPGKHALIIVRQLKGQLVSIRSQSALYGTASTRELKVWSDCDDVQDYVTVYDGYTTRDPVILKFCGGGEPVPEAISSGHELLVEFSTSPYGTFLHPAPAQALHGFQLEVEVKFVDQQSPTYVKTKRQCEFSLRGTNKGVLESPLHSLPANTTCFYHLQGVDTTVSPSPIPFRPLSGRYPDWRHAGMILPPPRYRVWLSIVKFHAAGSRDPQKPDQEICRSYLNVWDGQLWTPSNCNDLYCGGKDKSKGIPKTSLSGGSAAAKKKNVTLLARYCREHVPRSCDHSLLANETRFPRPCTLAESFLTSGDSLTLELRLADSTALRPVTFRALYEFVDLHLDGEPYGLGPCSRRFSTVTQDAQQKFRSPRDIFLYGRGGAKNISCVYRFEAQKDERIKITITQLTIKNRNCRTKVSVDTDRLECSGNTTATVRLFEIPWADVPGVPKDCLCSVDKDKLLPFTYISTSNVVELRFDVTGMNASDDFTTLSFEGTWKFIRTPVCSSNLRMRGPSGEVAFNYPNESPEELNCESSPRVIIPSPNKYLYVKISGVIMKHSSRLGNGSSRSVSPVRCGTSNRIKVHTALYSALICPYSTSSRHNLVEVFSEGWSVGNVDGHSVGHMALDKIEIDRLGKDLPRSIVVEFVGKESGSYSVMWLELAKRRDVPPNGMGLFLLKPDDCQYRCPELDACINATVWCDGTEDCPSGIDEALTHCSVILQLPPLYLFLGACGILVSSFATCMAVWKTCRRRPRSILQTRLKSLSSDTAIIDEKGVIC</sequence>
<evidence type="ECO:0000256" key="4">
    <source>
        <dbReference type="SAM" id="SignalP"/>
    </source>
</evidence>
<dbReference type="InterPro" id="IPR053207">
    <property type="entry name" value="Non-NMDA_GluR_Accessory"/>
</dbReference>
<dbReference type="Proteomes" id="UP000292052">
    <property type="component" value="Unassembled WGS sequence"/>
</dbReference>
<dbReference type="SUPFAM" id="SSF57424">
    <property type="entry name" value="LDL receptor-like module"/>
    <property type="match status" value="1"/>
</dbReference>
<dbReference type="EMBL" id="QDEB01120810">
    <property type="protein sequence ID" value="RZB40242.1"/>
    <property type="molecule type" value="Genomic_DNA"/>
</dbReference>
<dbReference type="InterPro" id="IPR023415">
    <property type="entry name" value="LDLR_class-A_CS"/>
</dbReference>
<accession>A0A482VAL5</accession>
<keyword evidence="3" id="KW-0472">Membrane</keyword>
<dbReference type="Gene3D" id="4.10.400.10">
    <property type="entry name" value="Low-density Lipoprotein Receptor"/>
    <property type="match status" value="1"/>
</dbReference>
<feature type="disulfide bond" evidence="2">
    <location>
        <begin position="34"/>
        <end position="46"/>
    </location>
</feature>
<dbReference type="CDD" id="cd00112">
    <property type="entry name" value="LDLa"/>
    <property type="match status" value="1"/>
</dbReference>
<comment type="caution">
    <text evidence="2">Lacks conserved residue(s) required for the propagation of feature annotation.</text>
</comment>
<keyword evidence="3" id="KW-0812">Transmembrane</keyword>
<dbReference type="Gene3D" id="2.60.120.290">
    <property type="entry name" value="Spermadhesin, CUB domain"/>
    <property type="match status" value="2"/>
</dbReference>